<dbReference type="AlphaFoldDB" id="A0A0V1DKI2"/>
<evidence type="ECO:0000313" key="2">
    <source>
        <dbReference type="EMBL" id="KRY61832.1"/>
    </source>
</evidence>
<evidence type="ECO:0000313" key="3">
    <source>
        <dbReference type="Proteomes" id="UP000054995"/>
    </source>
</evidence>
<feature type="non-terminal residue" evidence="2">
    <location>
        <position position="1"/>
    </location>
</feature>
<feature type="compositionally biased region" description="Basic residues" evidence="1">
    <location>
        <begin position="14"/>
        <end position="23"/>
    </location>
</feature>
<dbReference type="EMBL" id="JYDT01004185">
    <property type="protein sequence ID" value="KRY61832.1"/>
    <property type="molecule type" value="Genomic_DNA"/>
</dbReference>
<dbReference type="Proteomes" id="UP000054995">
    <property type="component" value="Unassembled WGS sequence"/>
</dbReference>
<feature type="region of interest" description="Disordered" evidence="1">
    <location>
        <begin position="1"/>
        <end position="37"/>
    </location>
</feature>
<protein>
    <submittedName>
        <fullName evidence="2">Uncharacterized protein</fullName>
    </submittedName>
</protein>
<accession>A0A0V1DKI2</accession>
<gene>
    <name evidence="2" type="ORF">T4D_12513</name>
</gene>
<name>A0A0V1DKI2_TRIPS</name>
<reference evidence="2 3" key="1">
    <citation type="submission" date="2015-01" db="EMBL/GenBank/DDBJ databases">
        <title>Evolution of Trichinella species and genotypes.</title>
        <authorList>
            <person name="Korhonen P.K."/>
            <person name="Edoardo P."/>
            <person name="Giuseppe L.R."/>
            <person name="Gasser R.B."/>
        </authorList>
    </citation>
    <scope>NUCLEOTIDE SEQUENCE [LARGE SCALE GENOMIC DNA]</scope>
    <source>
        <strain evidence="2">ISS470</strain>
    </source>
</reference>
<evidence type="ECO:0000256" key="1">
    <source>
        <dbReference type="SAM" id="MobiDB-lite"/>
    </source>
</evidence>
<comment type="caution">
    <text evidence="2">The sequence shown here is derived from an EMBL/GenBank/DDBJ whole genome shotgun (WGS) entry which is preliminary data.</text>
</comment>
<proteinExistence type="predicted"/>
<organism evidence="2 3">
    <name type="scientific">Trichinella pseudospiralis</name>
    <name type="common">Parasitic roundworm</name>
    <dbReference type="NCBI Taxonomy" id="6337"/>
    <lineage>
        <taxon>Eukaryota</taxon>
        <taxon>Metazoa</taxon>
        <taxon>Ecdysozoa</taxon>
        <taxon>Nematoda</taxon>
        <taxon>Enoplea</taxon>
        <taxon>Dorylaimia</taxon>
        <taxon>Trichinellida</taxon>
        <taxon>Trichinellidae</taxon>
        <taxon>Trichinella</taxon>
    </lineage>
</organism>
<keyword evidence="3" id="KW-1185">Reference proteome</keyword>
<sequence>VTLAAPVTPSSSRSWKKNGRRGSRSPDGITGTSAMNLETRMNTEPKRVEEWRLIRVEEEWL</sequence>